<sequence>MMFLLQKRLFCLFPCNNSSIYRSSYQLCSLFNFSTSKDQSSEHRSNFLVVKPLQSCELSSEKAAKTPKYHTCRKNSSNLFIEFFKQNGWSDVQVMKLTQKAPRLLCAKVETTLKPRMRSLQDMGFSVTEIVQLVSKFPTVLYHNIQPNLNFLKSLLGSNERLLKACSRNRFLLTSSLARKIEPNISLLRECGISDECIARMVVLNSGFVVRKNKFIKEVMEHVEELGVPHDCGMFPHALLTVLNSSRSKCDATFATLKSFGWSQPDIVAILRKNPCVWRLSKKNISDKMTFLTKEAGCELQYIIRNPGILAYSLEKRLRPRHEVINFLEQNKLLDKGHRLLYVMPLTEQKFMNKFLFPYKEKFTALYNSYVAAVQGKHHNKLLDKGQGLAYVMRLTEQKFMNKFLFPYKEKFTALYNSYVAAVQVKHHVVAEN</sequence>
<dbReference type="AlphaFoldDB" id="A0A8D7AXZ7"/>
<comment type="similarity">
    <text evidence="1">Belongs to the mTERF family.</text>
</comment>
<dbReference type="GO" id="GO:0006353">
    <property type="term" value="P:DNA-templated transcription termination"/>
    <property type="evidence" value="ECO:0007669"/>
    <property type="project" value="UniProtKB-KW"/>
</dbReference>
<organism evidence="4">
    <name type="scientific">Musa acuminata subsp. malaccensis</name>
    <name type="common">Wild banana</name>
    <name type="synonym">Musa malaccensis</name>
    <dbReference type="NCBI Taxonomy" id="214687"/>
    <lineage>
        <taxon>Eukaryota</taxon>
        <taxon>Viridiplantae</taxon>
        <taxon>Streptophyta</taxon>
        <taxon>Embryophyta</taxon>
        <taxon>Tracheophyta</taxon>
        <taxon>Spermatophyta</taxon>
        <taxon>Magnoliopsida</taxon>
        <taxon>Liliopsida</taxon>
        <taxon>Zingiberales</taxon>
        <taxon>Musaceae</taxon>
        <taxon>Musa</taxon>
    </lineage>
</organism>
<evidence type="ECO:0000313" key="4">
    <source>
        <dbReference type="EMBL" id="CAG1855075.1"/>
    </source>
</evidence>
<gene>
    <name evidence="4" type="ORF">GSMUA_333010.1</name>
</gene>
<name>A0A8D7AXZ7_MUSAM</name>
<protein>
    <submittedName>
        <fullName evidence="4">(wild Malaysian banana) hypothetical protein</fullName>
    </submittedName>
</protein>
<keyword evidence="2" id="KW-0804">Transcription</keyword>
<dbReference type="EMBL" id="HG996476">
    <property type="protein sequence ID" value="CAG1855075.1"/>
    <property type="molecule type" value="Genomic_DNA"/>
</dbReference>
<reference evidence="4" key="1">
    <citation type="submission" date="2021-03" db="EMBL/GenBank/DDBJ databases">
        <authorList>
            <consortium name="Genoscope - CEA"/>
            <person name="William W."/>
        </authorList>
    </citation>
    <scope>NUCLEOTIDE SEQUENCE</scope>
    <source>
        <strain evidence="4">Doubled-haploid Pahang</strain>
    </source>
</reference>
<evidence type="ECO:0000256" key="3">
    <source>
        <dbReference type="ARBA" id="ARBA00022946"/>
    </source>
</evidence>
<keyword evidence="2" id="KW-0805">Transcription regulation</keyword>
<dbReference type="GO" id="GO:0003676">
    <property type="term" value="F:nucleic acid binding"/>
    <property type="evidence" value="ECO:0007669"/>
    <property type="project" value="InterPro"/>
</dbReference>
<dbReference type="PANTHER" id="PTHR13068">
    <property type="entry name" value="CGI-12 PROTEIN-RELATED"/>
    <property type="match status" value="1"/>
</dbReference>
<dbReference type="Pfam" id="PF02536">
    <property type="entry name" value="mTERF"/>
    <property type="match status" value="1"/>
</dbReference>
<dbReference type="InterPro" id="IPR038538">
    <property type="entry name" value="MTERF_sf"/>
</dbReference>
<dbReference type="FunFam" id="1.25.70.10:FF:000001">
    <property type="entry name" value="Mitochondrial transcription termination factor-like"/>
    <property type="match status" value="1"/>
</dbReference>
<keyword evidence="3" id="KW-0809">Transit peptide</keyword>
<accession>A0A8D7AXZ7</accession>
<proteinExistence type="inferred from homology"/>
<dbReference type="InterPro" id="IPR003690">
    <property type="entry name" value="MTERF"/>
</dbReference>
<dbReference type="Gene3D" id="1.25.70.10">
    <property type="entry name" value="Transcription termination factor 3, mitochondrial"/>
    <property type="match status" value="2"/>
</dbReference>
<evidence type="ECO:0000256" key="1">
    <source>
        <dbReference type="ARBA" id="ARBA00007692"/>
    </source>
</evidence>
<evidence type="ECO:0000256" key="2">
    <source>
        <dbReference type="ARBA" id="ARBA00022472"/>
    </source>
</evidence>
<dbReference type="SMART" id="SM00733">
    <property type="entry name" value="Mterf"/>
    <property type="match status" value="6"/>
</dbReference>
<dbReference type="PANTHER" id="PTHR13068:SF236">
    <property type="entry name" value="OS02G0749800 PROTEIN"/>
    <property type="match status" value="1"/>
</dbReference>
<keyword evidence="2" id="KW-0806">Transcription termination</keyword>